<dbReference type="Gene3D" id="6.10.250.2930">
    <property type="match status" value="1"/>
</dbReference>
<keyword evidence="2" id="KW-0808">Transferase</keyword>
<dbReference type="EC" id="2.7.10.1" evidence="1"/>
<feature type="region of interest" description="Disordered" evidence="5">
    <location>
        <begin position="289"/>
        <end position="329"/>
    </location>
</feature>
<dbReference type="EMBL" id="JANVFS010000008">
    <property type="protein sequence ID" value="KAJ4488934.1"/>
    <property type="molecule type" value="Genomic_DNA"/>
</dbReference>
<evidence type="ECO:0000256" key="4">
    <source>
        <dbReference type="ARBA" id="ARBA00023137"/>
    </source>
</evidence>
<comment type="caution">
    <text evidence="8">The sequence shown here is derived from an EMBL/GenBank/DDBJ whole genome shotgun (WGS) entry which is preliminary data.</text>
</comment>
<evidence type="ECO:0000256" key="7">
    <source>
        <dbReference type="SAM" id="SignalP"/>
    </source>
</evidence>
<keyword evidence="4" id="KW-0829">Tyrosine-protein kinase</keyword>
<evidence type="ECO:0000313" key="9">
    <source>
        <dbReference type="Proteomes" id="UP001150238"/>
    </source>
</evidence>
<sequence length="349" mass="37535">MKVRMTSFILLLWLLAANVVNAALTESEFNFRLFSEVVTPNEVVTATVEGSPPPFHIVFSNSQVGALVTVTPMTSYVPISDEPDLAGYIFTVPSISETTSSLVDTLPFAIGTVAIIATSSSLILPPTITITGTPESSTSIGLPTRTGPSSPTLTPSLSAEAPKKSKIPAIIGGIIGSLLCITIAILSWTLYRRRRRARHRGYQRRFNRSSRQTLFNTGMMAETGSMEIPSESDPFEVIVQPNATVPRTTGSVGSSKNSGTDGLNEKGPRLEGLSPQAIISRALIEYRGDGDDDGRSTLASTTRMFPSMSSSSYKEGSGEDKSINSQESDNSFMYHISKWALGMTNRVPK</sequence>
<feature type="signal peptide" evidence="7">
    <location>
        <begin position="1"/>
        <end position="22"/>
    </location>
</feature>
<protein>
    <recommendedName>
        <fullName evidence="1">receptor protein-tyrosine kinase</fullName>
        <ecNumber evidence="1">2.7.10.1</ecNumber>
    </recommendedName>
</protein>
<dbReference type="Proteomes" id="UP001150238">
    <property type="component" value="Unassembled WGS sequence"/>
</dbReference>
<organism evidence="8 9">
    <name type="scientific">Lentinula lateritia</name>
    <dbReference type="NCBI Taxonomy" id="40482"/>
    <lineage>
        <taxon>Eukaryota</taxon>
        <taxon>Fungi</taxon>
        <taxon>Dikarya</taxon>
        <taxon>Basidiomycota</taxon>
        <taxon>Agaricomycotina</taxon>
        <taxon>Agaricomycetes</taxon>
        <taxon>Agaricomycetidae</taxon>
        <taxon>Agaricales</taxon>
        <taxon>Marasmiineae</taxon>
        <taxon>Omphalotaceae</taxon>
        <taxon>Lentinula</taxon>
    </lineage>
</organism>
<feature type="compositionally biased region" description="Polar residues" evidence="5">
    <location>
        <begin position="244"/>
        <end position="261"/>
    </location>
</feature>
<dbReference type="InterPro" id="IPR044912">
    <property type="entry name" value="Egfr_JX_dom"/>
</dbReference>
<feature type="region of interest" description="Disordered" evidence="5">
    <location>
        <begin position="244"/>
        <end position="270"/>
    </location>
</feature>
<evidence type="ECO:0000313" key="8">
    <source>
        <dbReference type="EMBL" id="KAJ4488934.1"/>
    </source>
</evidence>
<dbReference type="AlphaFoldDB" id="A0A9W9ARH2"/>
<gene>
    <name evidence="8" type="ORF">C8J55DRAFT_487125</name>
</gene>
<keyword evidence="6" id="KW-0472">Membrane</keyword>
<evidence type="ECO:0000256" key="2">
    <source>
        <dbReference type="ARBA" id="ARBA00022679"/>
    </source>
</evidence>
<evidence type="ECO:0000256" key="6">
    <source>
        <dbReference type="SAM" id="Phobius"/>
    </source>
</evidence>
<evidence type="ECO:0000256" key="5">
    <source>
        <dbReference type="SAM" id="MobiDB-lite"/>
    </source>
</evidence>
<evidence type="ECO:0000256" key="3">
    <source>
        <dbReference type="ARBA" id="ARBA00022777"/>
    </source>
</evidence>
<name>A0A9W9ARH2_9AGAR</name>
<reference evidence="8" key="2">
    <citation type="journal article" date="2023" name="Proc. Natl. Acad. Sci. U.S.A.">
        <title>A global phylogenomic analysis of the shiitake genus Lentinula.</title>
        <authorList>
            <person name="Sierra-Patev S."/>
            <person name="Min B."/>
            <person name="Naranjo-Ortiz M."/>
            <person name="Looney B."/>
            <person name="Konkel Z."/>
            <person name="Slot J.C."/>
            <person name="Sakamoto Y."/>
            <person name="Steenwyk J.L."/>
            <person name="Rokas A."/>
            <person name="Carro J."/>
            <person name="Camarero S."/>
            <person name="Ferreira P."/>
            <person name="Molpeceres G."/>
            <person name="Ruiz-Duenas F.J."/>
            <person name="Serrano A."/>
            <person name="Henrissat B."/>
            <person name="Drula E."/>
            <person name="Hughes K.W."/>
            <person name="Mata J.L."/>
            <person name="Ishikawa N.K."/>
            <person name="Vargas-Isla R."/>
            <person name="Ushijima S."/>
            <person name="Smith C.A."/>
            <person name="Donoghue J."/>
            <person name="Ahrendt S."/>
            <person name="Andreopoulos W."/>
            <person name="He G."/>
            <person name="LaButti K."/>
            <person name="Lipzen A."/>
            <person name="Ng V."/>
            <person name="Riley R."/>
            <person name="Sandor L."/>
            <person name="Barry K."/>
            <person name="Martinez A.T."/>
            <person name="Xiao Y."/>
            <person name="Gibbons J.G."/>
            <person name="Terashima K."/>
            <person name="Grigoriev I.V."/>
            <person name="Hibbett D."/>
        </authorList>
    </citation>
    <scope>NUCLEOTIDE SEQUENCE</scope>
    <source>
        <strain evidence="8">Sp2 HRB7682 ss15</strain>
    </source>
</reference>
<keyword evidence="3" id="KW-0418">Kinase</keyword>
<keyword evidence="7" id="KW-0732">Signal</keyword>
<reference evidence="8" key="1">
    <citation type="submission" date="2022-08" db="EMBL/GenBank/DDBJ databases">
        <authorList>
            <consortium name="DOE Joint Genome Institute"/>
            <person name="Min B."/>
            <person name="Riley R."/>
            <person name="Sierra-Patev S."/>
            <person name="Naranjo-Ortiz M."/>
            <person name="Looney B."/>
            <person name="Konkel Z."/>
            <person name="Slot J.C."/>
            <person name="Sakamoto Y."/>
            <person name="Steenwyk J.L."/>
            <person name="Rokas A."/>
            <person name="Carro J."/>
            <person name="Camarero S."/>
            <person name="Ferreira P."/>
            <person name="Molpeceres G."/>
            <person name="Ruiz-Duenas F.J."/>
            <person name="Serrano A."/>
            <person name="Henrissat B."/>
            <person name="Drula E."/>
            <person name="Hughes K.W."/>
            <person name="Mata J.L."/>
            <person name="Ishikawa N.K."/>
            <person name="Vargas-Isla R."/>
            <person name="Ushijima S."/>
            <person name="Smith C.A."/>
            <person name="Ahrendt S."/>
            <person name="Andreopoulos W."/>
            <person name="He G."/>
            <person name="Labutti K."/>
            <person name="Lipzen A."/>
            <person name="Ng V."/>
            <person name="Sandor L."/>
            <person name="Barry K."/>
            <person name="Martinez A.T."/>
            <person name="Xiao Y."/>
            <person name="Gibbons J.G."/>
            <person name="Terashima K."/>
            <person name="Hibbett D.S."/>
            <person name="Grigoriev I.V."/>
        </authorList>
    </citation>
    <scope>NUCLEOTIDE SEQUENCE</scope>
    <source>
        <strain evidence="8">Sp2 HRB7682 ss15</strain>
    </source>
</reference>
<evidence type="ECO:0000256" key="1">
    <source>
        <dbReference type="ARBA" id="ARBA00011902"/>
    </source>
</evidence>
<feature type="transmembrane region" description="Helical" evidence="6">
    <location>
        <begin position="167"/>
        <end position="191"/>
    </location>
</feature>
<dbReference type="GO" id="GO:0004714">
    <property type="term" value="F:transmembrane receptor protein tyrosine kinase activity"/>
    <property type="evidence" value="ECO:0007669"/>
    <property type="project" value="UniProtKB-EC"/>
</dbReference>
<accession>A0A9W9ARH2</accession>
<feature type="chain" id="PRO_5040720870" description="receptor protein-tyrosine kinase" evidence="7">
    <location>
        <begin position="23"/>
        <end position="349"/>
    </location>
</feature>
<proteinExistence type="predicted"/>
<keyword evidence="6" id="KW-0812">Transmembrane</keyword>
<feature type="region of interest" description="Disordered" evidence="5">
    <location>
        <begin position="134"/>
        <end position="159"/>
    </location>
</feature>
<keyword evidence="6" id="KW-1133">Transmembrane helix</keyword>